<gene>
    <name evidence="11" type="ORF">F0562_034207</name>
</gene>
<protein>
    <recommendedName>
        <fullName evidence="13">Response regulatory domain-containing protein</fullName>
    </recommendedName>
</protein>
<dbReference type="PANTHER" id="PTHR14150">
    <property type="entry name" value="U3 SMALL NUCLEOLAR RNA-ASSOCIATED PROTEIN 14"/>
    <property type="match status" value="1"/>
</dbReference>
<feature type="modified residue" description="4-aspartylphosphate" evidence="6">
    <location>
        <position position="1220"/>
    </location>
</feature>
<dbReference type="GO" id="GO:0000160">
    <property type="term" value="P:phosphorelay signal transduction system"/>
    <property type="evidence" value="ECO:0007669"/>
    <property type="project" value="InterPro"/>
</dbReference>
<dbReference type="InterPro" id="IPR001005">
    <property type="entry name" value="SANT/Myb"/>
</dbReference>
<evidence type="ECO:0000256" key="7">
    <source>
        <dbReference type="PROSITE-ProRule" id="PRU00175"/>
    </source>
</evidence>
<dbReference type="Gene3D" id="3.40.50.2300">
    <property type="match status" value="1"/>
</dbReference>
<keyword evidence="3" id="KW-0805">Transcription regulation</keyword>
<dbReference type="InterPro" id="IPR009057">
    <property type="entry name" value="Homeodomain-like_sf"/>
</dbReference>
<dbReference type="PROSITE" id="PS50110">
    <property type="entry name" value="RESPONSE_REGULATORY"/>
    <property type="match status" value="1"/>
</dbReference>
<dbReference type="FunFam" id="1.10.10.60:FF:000007">
    <property type="entry name" value="Two-component response regulator"/>
    <property type="match status" value="1"/>
</dbReference>
<dbReference type="InterPro" id="IPR001841">
    <property type="entry name" value="Znf_RING"/>
</dbReference>
<feature type="compositionally biased region" description="Acidic residues" evidence="8">
    <location>
        <begin position="105"/>
        <end position="126"/>
    </location>
</feature>
<feature type="compositionally biased region" description="Basic residues" evidence="8">
    <location>
        <begin position="886"/>
        <end position="896"/>
    </location>
</feature>
<dbReference type="InterPro" id="IPR013083">
    <property type="entry name" value="Znf_RING/FYVE/PHD"/>
</dbReference>
<dbReference type="Pfam" id="PF13920">
    <property type="entry name" value="zf-C3HC4_3"/>
    <property type="match status" value="1"/>
</dbReference>
<organism evidence="11 12">
    <name type="scientific">Nyssa sinensis</name>
    <dbReference type="NCBI Taxonomy" id="561372"/>
    <lineage>
        <taxon>Eukaryota</taxon>
        <taxon>Viridiplantae</taxon>
        <taxon>Streptophyta</taxon>
        <taxon>Embryophyta</taxon>
        <taxon>Tracheophyta</taxon>
        <taxon>Spermatophyta</taxon>
        <taxon>Magnoliopsida</taxon>
        <taxon>eudicotyledons</taxon>
        <taxon>Gunneridae</taxon>
        <taxon>Pentapetalae</taxon>
        <taxon>asterids</taxon>
        <taxon>Cornales</taxon>
        <taxon>Nyssaceae</taxon>
        <taxon>Nyssa</taxon>
    </lineage>
</organism>
<dbReference type="OrthoDB" id="277439at2759"/>
<feature type="region of interest" description="Disordered" evidence="8">
    <location>
        <begin position="1"/>
        <end position="148"/>
    </location>
</feature>
<dbReference type="Pfam" id="PF00249">
    <property type="entry name" value="Myb_DNA-binding"/>
    <property type="match status" value="1"/>
</dbReference>
<dbReference type="InterPro" id="IPR006709">
    <property type="entry name" value="SSU_processome_Utp14"/>
</dbReference>
<dbReference type="GO" id="GO:0003677">
    <property type="term" value="F:DNA binding"/>
    <property type="evidence" value="ECO:0007669"/>
    <property type="project" value="InterPro"/>
</dbReference>
<feature type="region of interest" description="Disordered" evidence="8">
    <location>
        <begin position="876"/>
        <end position="896"/>
    </location>
</feature>
<feature type="region of interest" description="Disordered" evidence="8">
    <location>
        <begin position="1311"/>
        <end position="1338"/>
    </location>
</feature>
<dbReference type="SMART" id="SM00448">
    <property type="entry name" value="REC"/>
    <property type="match status" value="1"/>
</dbReference>
<dbReference type="CDD" id="cd17584">
    <property type="entry name" value="REC_typeB_ARR-like"/>
    <property type="match status" value="1"/>
</dbReference>
<dbReference type="Pfam" id="PF00072">
    <property type="entry name" value="Response_reg"/>
    <property type="match status" value="1"/>
</dbReference>
<dbReference type="Pfam" id="PF04615">
    <property type="entry name" value="Utp14"/>
    <property type="match status" value="1"/>
</dbReference>
<feature type="domain" description="RING-type" evidence="9">
    <location>
        <begin position="1058"/>
        <end position="1096"/>
    </location>
</feature>
<keyword evidence="12" id="KW-1185">Reference proteome</keyword>
<dbReference type="Gene3D" id="1.10.10.60">
    <property type="entry name" value="Homeodomain-like"/>
    <property type="match status" value="1"/>
</dbReference>
<evidence type="ECO:0008006" key="13">
    <source>
        <dbReference type="Google" id="ProtNLM"/>
    </source>
</evidence>
<keyword evidence="7" id="KW-0862">Zinc</keyword>
<keyword evidence="7" id="KW-0479">Metal-binding</keyword>
<feature type="region of interest" description="Disordered" evidence="8">
    <location>
        <begin position="441"/>
        <end position="473"/>
    </location>
</feature>
<proteinExistence type="predicted"/>
<dbReference type="NCBIfam" id="TIGR01557">
    <property type="entry name" value="myb_SHAQKYF"/>
    <property type="match status" value="1"/>
</dbReference>
<evidence type="ECO:0000313" key="11">
    <source>
        <dbReference type="EMBL" id="KAA8529692.1"/>
    </source>
</evidence>
<feature type="region of interest" description="Disordered" evidence="8">
    <location>
        <begin position="537"/>
        <end position="561"/>
    </location>
</feature>
<sequence length="1741" mass="198101">MVGKKINSRDESKHKKEGGGNRKRNQSNSKTLNQEKNTKRRTGPHLPTALRKEVELINPTNPSNIDEEEIDSDDANDVYEYEEAIPEEESKKNRRFDPVKNFEYELPDQFEDENLASDDDDEDDDVNGSGENHNGDGVEEEDDGRHARMLQEISGLPSEAFEGKKRKNDVVISEAYPESEYNPSRDVLDGDGRISIQDLLDPLHGKSGFSKLRKRVHRMERKSMSIQAPLPKPDQEKLERKVAYEQSKKDITKWEPLVKRNREASTLYFDESIDLGFSTVGAIASEFEPRTDFEKKIASLVNDNEVVEAHQKDGARLLELNKISVEDVKDRQNRLAKMRSLLFSHEIKAKRIKKIKSKTFHRLLKKDRLKAAAAEMEMDPEAVKELAMKQEFKRAEERMTLKHKNSSKWAKRILKRGLNVQDEGTRGAISEQLHQHALLTRKMNSMKDSSSSDESSDEDDRDEISAGSDQDAASKLLERAKEKTLEVIEEDDEVPKSGVLSLPFMVRGLKKRKETADEEAKLALQEYESSLKHVEDTNGIEGQKTGTSSGRRVFGAPKKKVEESSKRIKADNYYGYSDSEDDFEVKEDFDVGHNRIDNLQKDINIDPDLLRDESEIGQDPMFKSFDDIVKDPGPKTTFEVAIFASDSWRKMKNLAKNDNEHMRRENKIDASIKNPSKVVQPLLSEQDVEEVGDESDTDSEGQMVDGILSSGTKSTYELPSQADLIHRAFVGDDVEEDFDKDKQEILNKENPEPEKPVLLPGWGQWTRVQQKKGLPSWMLEEHENAKKKREDALKKRRDAHLTHVIISEKLDKKAEKLHTKTLPFPYTSKEVFEQSIRMPIGPEFNPATAIGALNRPDVVKKPGVIIKPIKFEDLNPHERAEEHKRSGQKQKKKKLKRVRAQMWQKHPHKSSFRESIKTLEADLQHANNMAAALPTDYDGDYIQMKLSYSPFAPFLLFLIEWMDYSCTDTLPSYLGLLHILIDKVYVDGMPTMSSKERKATLREFYAVIYPSLKQLEGDLIELMEADNERIECSDILSRKSVEEKRKLSGGDLERDDECGICMETCTKMVLPTCGHCLCISCFHDWNVRSQSCPFCRGSLKRVSSRDLWVLTSNFDVVDTITLAKENLRHFYLYIENLPLTMPDTHLFLCFLMDGSFSSTRTDAFPAGLRVLVVDDDPAWLKILEKMLKKCSYEVTTCCLARDALDLLRGRRDGFDIVISDVKMPDMDGFKLLEQVGLEMDLPVIMMSVDGETSRVMKGVQHGACDYLLKPIRMKELRNIWQHVFRKKIHEVREIESHEGIDEIQMMRSGLDQSDDGHFRSGADTNSVKKRKDAENKHDDIDFGDPSSVKKARVVWTVDLHQKFVKAVNHIGFDIGPKKILDLMNVPWLTRENVASHLQKYRLYLSRLQKENELKASFGGIKHSDLSSKDPAGSICIQNSINMQQSSSANGNYGFSGNKILVQNVDAKIHEADVKTIVSLPMTEPKKTLIGDIPDLQKANRSQLGLNHSFRPLEPDVDYAAFDSAITQYSWSGEVADVPFEQEHKPHLQLKEGFSHLPLPGPQHHIQVDCLHPAPSINSRPLNTDRDQQVPIEIKPSHSKYGSNDIRHEDPVGSSMGLFSIQSASHLANFNSSEQIPTTSLNLKNHGLSQTFINNFEYDQRNPILGSEPAFASLDEDLQTSLLQGDCYAMNHGLQNKEFSGYNNSELIAEVPVNLYDALRFNCECAYDLMDYPVIDQGLFMA</sequence>
<keyword evidence="4" id="KW-0804">Transcription</keyword>
<evidence type="ECO:0000256" key="5">
    <source>
        <dbReference type="ARBA" id="ARBA00023242"/>
    </source>
</evidence>
<feature type="compositionally biased region" description="Acidic residues" evidence="8">
    <location>
        <begin position="65"/>
        <end position="87"/>
    </location>
</feature>
<reference evidence="11 12" key="1">
    <citation type="submission" date="2019-09" db="EMBL/GenBank/DDBJ databases">
        <title>A chromosome-level genome assembly of the Chinese tupelo Nyssa sinensis.</title>
        <authorList>
            <person name="Yang X."/>
            <person name="Kang M."/>
            <person name="Yang Y."/>
            <person name="Xiong H."/>
            <person name="Wang M."/>
            <person name="Zhang Z."/>
            <person name="Wang Z."/>
            <person name="Wu H."/>
            <person name="Ma T."/>
            <person name="Liu J."/>
            <person name="Xi Z."/>
        </authorList>
    </citation>
    <scope>NUCLEOTIDE SEQUENCE [LARGE SCALE GENOMIC DNA]</scope>
    <source>
        <strain evidence="11">J267</strain>
        <tissue evidence="11">Leaf</tissue>
    </source>
</reference>
<dbReference type="PROSITE" id="PS50089">
    <property type="entry name" value="ZF_RING_2"/>
    <property type="match status" value="1"/>
</dbReference>
<feature type="compositionally biased region" description="Basic and acidic residues" evidence="8">
    <location>
        <begin position="876"/>
        <end position="885"/>
    </location>
</feature>
<comment type="subcellular location">
    <subcellularLocation>
        <location evidence="1">Nucleus</location>
        <location evidence="1">Nucleolus</location>
    </subcellularLocation>
</comment>
<evidence type="ECO:0000259" key="9">
    <source>
        <dbReference type="PROSITE" id="PS50089"/>
    </source>
</evidence>
<feature type="compositionally biased region" description="Basic and acidic residues" evidence="8">
    <location>
        <begin position="88"/>
        <end position="103"/>
    </location>
</feature>
<evidence type="ECO:0000256" key="6">
    <source>
        <dbReference type="PROSITE-ProRule" id="PRU00169"/>
    </source>
</evidence>
<dbReference type="Proteomes" id="UP000325577">
    <property type="component" value="Linkage Group LG20"/>
</dbReference>
<evidence type="ECO:0000256" key="4">
    <source>
        <dbReference type="ARBA" id="ARBA00023163"/>
    </source>
</evidence>
<feature type="compositionally biased region" description="Polar residues" evidence="8">
    <location>
        <begin position="26"/>
        <end position="35"/>
    </location>
</feature>
<dbReference type="SMART" id="SM00184">
    <property type="entry name" value="RING"/>
    <property type="match status" value="1"/>
</dbReference>
<dbReference type="InterPro" id="IPR001789">
    <property type="entry name" value="Sig_transdc_resp-reg_receiver"/>
</dbReference>
<dbReference type="SUPFAM" id="SSF46689">
    <property type="entry name" value="Homeodomain-like"/>
    <property type="match status" value="1"/>
</dbReference>
<feature type="compositionally biased region" description="Basic and acidic residues" evidence="8">
    <location>
        <begin position="7"/>
        <end position="20"/>
    </location>
</feature>
<feature type="domain" description="Response regulatory" evidence="10">
    <location>
        <begin position="1169"/>
        <end position="1284"/>
    </location>
</feature>
<evidence type="ECO:0000256" key="1">
    <source>
        <dbReference type="ARBA" id="ARBA00004604"/>
    </source>
</evidence>
<dbReference type="Gene3D" id="3.30.40.10">
    <property type="entry name" value="Zinc/RING finger domain, C3HC4 (zinc finger)"/>
    <property type="match status" value="1"/>
</dbReference>
<evidence type="ECO:0000256" key="3">
    <source>
        <dbReference type="ARBA" id="ARBA00023015"/>
    </source>
</evidence>
<dbReference type="GO" id="GO:0006364">
    <property type="term" value="P:rRNA processing"/>
    <property type="evidence" value="ECO:0007669"/>
    <property type="project" value="InterPro"/>
</dbReference>
<keyword evidence="7" id="KW-0863">Zinc-finger</keyword>
<evidence type="ECO:0000256" key="8">
    <source>
        <dbReference type="SAM" id="MobiDB-lite"/>
    </source>
</evidence>
<dbReference type="EMBL" id="CM018044">
    <property type="protein sequence ID" value="KAA8529692.1"/>
    <property type="molecule type" value="Genomic_DNA"/>
</dbReference>
<keyword evidence="2 6" id="KW-0597">Phosphoprotein</keyword>
<evidence type="ECO:0000259" key="10">
    <source>
        <dbReference type="PROSITE" id="PS50110"/>
    </source>
</evidence>
<dbReference type="InterPro" id="IPR011006">
    <property type="entry name" value="CheY-like_superfamily"/>
</dbReference>
<name>A0A5J5AII3_9ASTE</name>
<dbReference type="SUPFAM" id="SSF52172">
    <property type="entry name" value="CheY-like"/>
    <property type="match status" value="1"/>
</dbReference>
<accession>A0A5J5AII3</accession>
<evidence type="ECO:0000313" key="12">
    <source>
        <dbReference type="Proteomes" id="UP000325577"/>
    </source>
</evidence>
<dbReference type="GO" id="GO:0008270">
    <property type="term" value="F:zinc ion binding"/>
    <property type="evidence" value="ECO:0007669"/>
    <property type="project" value="UniProtKB-KW"/>
</dbReference>
<dbReference type="SUPFAM" id="SSF57850">
    <property type="entry name" value="RING/U-box"/>
    <property type="match status" value="1"/>
</dbReference>
<keyword evidence="5" id="KW-0539">Nucleus</keyword>
<dbReference type="GO" id="GO:0032040">
    <property type="term" value="C:small-subunit processome"/>
    <property type="evidence" value="ECO:0007669"/>
    <property type="project" value="InterPro"/>
</dbReference>
<dbReference type="PANTHER" id="PTHR14150:SF12">
    <property type="entry name" value="U3 SMALL NUCLEOLAR RNA-ASSOCIATED PROTEIN 14 HOMOLOG A"/>
    <property type="match status" value="1"/>
</dbReference>
<dbReference type="InterPro" id="IPR006447">
    <property type="entry name" value="Myb_dom_plants"/>
</dbReference>
<evidence type="ECO:0000256" key="2">
    <source>
        <dbReference type="ARBA" id="ARBA00022553"/>
    </source>
</evidence>